<protein>
    <submittedName>
        <fullName evidence="1">Uncharacterized protein</fullName>
    </submittedName>
</protein>
<dbReference type="EMBL" id="OZ034816">
    <property type="protein sequence ID" value="CAL1375255.1"/>
    <property type="molecule type" value="Genomic_DNA"/>
</dbReference>
<dbReference type="AlphaFoldDB" id="A0AAV2DNW7"/>
<accession>A0AAV2DNW7</accession>
<keyword evidence="2" id="KW-1185">Reference proteome</keyword>
<dbReference type="Proteomes" id="UP001497516">
    <property type="component" value="Chromosome 3"/>
</dbReference>
<reference evidence="1 2" key="1">
    <citation type="submission" date="2024-04" db="EMBL/GenBank/DDBJ databases">
        <authorList>
            <person name="Fracassetti M."/>
        </authorList>
    </citation>
    <scope>NUCLEOTIDE SEQUENCE [LARGE SCALE GENOMIC DNA]</scope>
</reference>
<evidence type="ECO:0000313" key="2">
    <source>
        <dbReference type="Proteomes" id="UP001497516"/>
    </source>
</evidence>
<evidence type="ECO:0000313" key="1">
    <source>
        <dbReference type="EMBL" id="CAL1375255.1"/>
    </source>
</evidence>
<gene>
    <name evidence="1" type="ORF">LTRI10_LOCUS17067</name>
</gene>
<name>A0AAV2DNW7_9ROSI</name>
<proteinExistence type="predicted"/>
<sequence>MGGRSINFGPNSNRRVGITNPLWICVYGMHGWIMDVQQLFILVGNLQAVVSKSPLALASKQYHFSTMWRSQSDLYALA</sequence>
<organism evidence="1 2">
    <name type="scientific">Linum trigynum</name>
    <dbReference type="NCBI Taxonomy" id="586398"/>
    <lineage>
        <taxon>Eukaryota</taxon>
        <taxon>Viridiplantae</taxon>
        <taxon>Streptophyta</taxon>
        <taxon>Embryophyta</taxon>
        <taxon>Tracheophyta</taxon>
        <taxon>Spermatophyta</taxon>
        <taxon>Magnoliopsida</taxon>
        <taxon>eudicotyledons</taxon>
        <taxon>Gunneridae</taxon>
        <taxon>Pentapetalae</taxon>
        <taxon>rosids</taxon>
        <taxon>fabids</taxon>
        <taxon>Malpighiales</taxon>
        <taxon>Linaceae</taxon>
        <taxon>Linum</taxon>
    </lineage>
</organism>